<dbReference type="Gene3D" id="2.60.40.1090">
    <property type="entry name" value="Fimbrial-type adhesion domain"/>
    <property type="match status" value="1"/>
</dbReference>
<dbReference type="PANTHER" id="PTHR33420">
    <property type="entry name" value="FIMBRIAL SUBUNIT ELFA-RELATED"/>
    <property type="match status" value="1"/>
</dbReference>
<feature type="domain" description="Fimbrial-type adhesion" evidence="1">
    <location>
        <begin position="69"/>
        <end position="232"/>
    </location>
</feature>
<proteinExistence type="predicted"/>
<dbReference type="InterPro" id="IPR050263">
    <property type="entry name" value="Bact_Fimbrial_Adh_Pro"/>
</dbReference>
<sequence length="233" mass="25282">MSKLFPGHSAPVSSLRQGKASSIFNLARFQPKLFSPSSMSNTMMKYLLSLLAPALCAIPLLSAADTSMEIKANIINPSCQISLDNNGMIDLGTVSQDYFANNETPEDFLAGGRTFYIEVNNCASVGGKTPTQITFQFAPLTGSFSPYSGQIFANEDNTGPDNVGVVIFSTHDEQNIFNVLNTDSTPRSIYNVTQADYTNAKYTFYARMQKVVASRAVTGGKIKASVLVSVYYE</sequence>
<dbReference type="PANTHER" id="PTHR33420:SF5">
    <property type="entry name" value="FIMBRIAL SUBUNIT"/>
    <property type="match status" value="1"/>
</dbReference>
<dbReference type="GO" id="GO:0009289">
    <property type="term" value="C:pilus"/>
    <property type="evidence" value="ECO:0007669"/>
    <property type="project" value="InterPro"/>
</dbReference>
<comment type="caution">
    <text evidence="2">The sequence shown here is derived from an EMBL/GenBank/DDBJ whole genome shotgun (WGS) entry which is preliminary data.</text>
</comment>
<dbReference type="InterPro" id="IPR008966">
    <property type="entry name" value="Adhesion_dom_sf"/>
</dbReference>
<dbReference type="InterPro" id="IPR000259">
    <property type="entry name" value="Adhesion_dom_fimbrial"/>
</dbReference>
<protein>
    <submittedName>
        <fullName evidence="2">Fimbrial protein</fullName>
    </submittedName>
</protein>
<evidence type="ECO:0000313" key="2">
    <source>
        <dbReference type="EMBL" id="HAE8101203.1"/>
    </source>
</evidence>
<accession>A0A737BM65</accession>
<reference evidence="2" key="1">
    <citation type="journal article" date="2018" name="Genome Biol.">
        <title>SKESA: strategic k-mer extension for scrupulous assemblies.</title>
        <authorList>
            <person name="Souvorov A."/>
            <person name="Agarwala R."/>
            <person name="Lipman D.J."/>
        </authorList>
    </citation>
    <scope>NUCLEOTIDE SEQUENCE</scope>
    <source>
        <strain evidence="2">1363-65</strain>
    </source>
</reference>
<evidence type="ECO:0000259" key="1">
    <source>
        <dbReference type="Pfam" id="PF00419"/>
    </source>
</evidence>
<gene>
    <name evidence="2" type="ORF">GNC09_001144</name>
</gene>
<dbReference type="SUPFAM" id="SSF49401">
    <property type="entry name" value="Bacterial adhesins"/>
    <property type="match status" value="1"/>
</dbReference>
<dbReference type="GO" id="GO:0043709">
    <property type="term" value="P:cell adhesion involved in single-species biofilm formation"/>
    <property type="evidence" value="ECO:0007669"/>
    <property type="project" value="TreeGrafter"/>
</dbReference>
<dbReference type="NCBIfam" id="NF011794">
    <property type="entry name" value="PRK15262.1"/>
    <property type="match status" value="1"/>
</dbReference>
<reference evidence="2" key="2">
    <citation type="submission" date="2018-07" db="EMBL/GenBank/DDBJ databases">
        <authorList>
            <consortium name="NCBI Pathogen Detection Project"/>
        </authorList>
    </citation>
    <scope>NUCLEOTIDE SEQUENCE</scope>
    <source>
        <strain evidence="2">1363-65</strain>
    </source>
</reference>
<dbReference type="AlphaFoldDB" id="A0A737BM65"/>
<dbReference type="EMBL" id="DAATDB010000005">
    <property type="protein sequence ID" value="HAE8101203.1"/>
    <property type="molecule type" value="Genomic_DNA"/>
</dbReference>
<organism evidence="2">
    <name type="scientific">Salmonella enterica subsp. indica serovar 45:a:e,n,x</name>
    <dbReference type="NCBI Taxonomy" id="1307500"/>
    <lineage>
        <taxon>Bacteria</taxon>
        <taxon>Pseudomonadati</taxon>
        <taxon>Pseudomonadota</taxon>
        <taxon>Gammaproteobacteria</taxon>
        <taxon>Enterobacterales</taxon>
        <taxon>Enterobacteriaceae</taxon>
        <taxon>Salmonella</taxon>
    </lineage>
</organism>
<name>A0A737BM65_SALER</name>
<dbReference type="InterPro" id="IPR036937">
    <property type="entry name" value="Adhesion_dom_fimbrial_sf"/>
</dbReference>
<dbReference type="Pfam" id="PF00419">
    <property type="entry name" value="Fimbrial"/>
    <property type="match status" value="1"/>
</dbReference>